<dbReference type="OrthoDB" id="2967914at2"/>
<protein>
    <submittedName>
        <fullName evidence="1">Uncharacterized protein</fullName>
    </submittedName>
</protein>
<dbReference type="RefSeq" id="WP_065858541.1">
    <property type="nucleotide sequence ID" value="NZ_LYPC01000028.1"/>
</dbReference>
<dbReference type="Proteomes" id="UP000093309">
    <property type="component" value="Unassembled WGS sequence"/>
</dbReference>
<dbReference type="STRING" id="512399.A8709_07330"/>
<proteinExistence type="predicted"/>
<accession>A0A1C0ZTU6</accession>
<evidence type="ECO:0000313" key="1">
    <source>
        <dbReference type="EMBL" id="OCT11472.1"/>
    </source>
</evidence>
<gene>
    <name evidence="1" type="ORF">A8709_07330</name>
</gene>
<comment type="caution">
    <text evidence="1">The sequence shown here is derived from an EMBL/GenBank/DDBJ whole genome shotgun (WGS) entry which is preliminary data.</text>
</comment>
<dbReference type="EMBL" id="LYPC01000028">
    <property type="protein sequence ID" value="OCT11472.1"/>
    <property type="molecule type" value="Genomic_DNA"/>
</dbReference>
<reference evidence="2" key="1">
    <citation type="submission" date="2016-05" db="EMBL/GenBank/DDBJ databases">
        <title>Paenibacillus oryzae. sp. nov., isolated from the rice root.</title>
        <authorList>
            <person name="Zhang J."/>
            <person name="Zhang X."/>
        </authorList>
    </citation>
    <scope>NUCLEOTIDE SEQUENCE [LARGE SCALE GENOMIC DNA]</scope>
    <source>
        <strain evidence="2">KCTC13222</strain>
    </source>
</reference>
<keyword evidence="2" id="KW-1185">Reference proteome</keyword>
<dbReference type="AlphaFoldDB" id="A0A1C0ZTU6"/>
<dbReference type="InterPro" id="IPR046905">
    <property type="entry name" value="ABC-3C_MC1"/>
</dbReference>
<dbReference type="Pfam" id="PF20289">
    <property type="entry name" value="MComp1"/>
    <property type="match status" value="1"/>
</dbReference>
<evidence type="ECO:0000313" key="2">
    <source>
        <dbReference type="Proteomes" id="UP000093309"/>
    </source>
</evidence>
<organism evidence="1 2">
    <name type="scientific">Paenibacillus pectinilyticus</name>
    <dbReference type="NCBI Taxonomy" id="512399"/>
    <lineage>
        <taxon>Bacteria</taxon>
        <taxon>Bacillati</taxon>
        <taxon>Bacillota</taxon>
        <taxon>Bacilli</taxon>
        <taxon>Bacillales</taxon>
        <taxon>Paenibacillaceae</taxon>
        <taxon>Paenibacillus</taxon>
    </lineage>
</organism>
<sequence length="182" mass="21839">MIEEIVRFFEENEYIKLNQLKFNYLNAVYVSPKQIYGFVQFETEAELRENWGKAADELAVKLQSRLVKELHMLIWDVYLIVIISQDQIDTSYRKLIENDRHYFRKIVITKNDAPYINRIPFVLNLTSDKELIIFNDTEFFEEFRECLKPATLDKLPQDFFNPKFKADQLTDFFSSIKKDDLN</sequence>
<name>A0A1C0ZTU6_9BACL</name>